<keyword evidence="1" id="KW-0812">Transmembrane</keyword>
<organism evidence="2 3">
    <name type="scientific">Pseudonocardia alni</name>
    <name type="common">Amycolata alni</name>
    <dbReference type="NCBI Taxonomy" id="33907"/>
    <lineage>
        <taxon>Bacteria</taxon>
        <taxon>Bacillati</taxon>
        <taxon>Actinomycetota</taxon>
        <taxon>Actinomycetes</taxon>
        <taxon>Pseudonocardiales</taxon>
        <taxon>Pseudonocardiaceae</taxon>
        <taxon>Pseudonocardia</taxon>
    </lineage>
</organism>
<keyword evidence="1" id="KW-0472">Membrane</keyword>
<dbReference type="EMBL" id="JACCCZ010000001">
    <property type="protein sequence ID" value="NYG00267.1"/>
    <property type="molecule type" value="Genomic_DNA"/>
</dbReference>
<protein>
    <recommendedName>
        <fullName evidence="4">ABM domain-containing protein</fullName>
    </recommendedName>
</protein>
<reference evidence="2 3" key="1">
    <citation type="submission" date="2020-07" db="EMBL/GenBank/DDBJ databases">
        <title>Sequencing the genomes of 1000 actinobacteria strains.</title>
        <authorList>
            <person name="Klenk H.-P."/>
        </authorList>
    </citation>
    <scope>NUCLEOTIDE SEQUENCE [LARGE SCALE GENOMIC DNA]</scope>
    <source>
        <strain evidence="2 3">DSM 44749</strain>
    </source>
</reference>
<sequence length="170" mass="17878">MSETLRLPVTVSATRRPLPGRHEQLHAWAAELGAEASRVLGHLDSQVERHDDGAVTVALVFDSAATLAVWEASASRARCLAAADLLTDGAPAPVTVGRAQPSGAPPRWRTAVVVWAGLFPFSLLFTATAGPVVTTLPVLAQSLVTSMVLVPLAVYVGIPLVNAMLRRCGR</sequence>
<dbReference type="InterPro" id="IPR011008">
    <property type="entry name" value="Dimeric_a/b-barrel"/>
</dbReference>
<feature type="transmembrane region" description="Helical" evidence="1">
    <location>
        <begin position="112"/>
        <end position="133"/>
    </location>
</feature>
<dbReference type="Proteomes" id="UP000549695">
    <property type="component" value="Unassembled WGS sequence"/>
</dbReference>
<dbReference type="AlphaFoldDB" id="A0A852VV33"/>
<dbReference type="SUPFAM" id="SSF54909">
    <property type="entry name" value="Dimeric alpha+beta barrel"/>
    <property type="match status" value="1"/>
</dbReference>
<comment type="caution">
    <text evidence="2">The sequence shown here is derived from an EMBL/GenBank/DDBJ whole genome shotgun (WGS) entry which is preliminary data.</text>
</comment>
<keyword evidence="3" id="KW-1185">Reference proteome</keyword>
<dbReference type="PANTHER" id="PTHR40057">
    <property type="entry name" value="SLR1162 PROTEIN"/>
    <property type="match status" value="1"/>
</dbReference>
<dbReference type="RefSeq" id="WP_179760117.1">
    <property type="nucleotide sequence ID" value="NZ_BAAAJZ010000011.1"/>
</dbReference>
<feature type="transmembrane region" description="Helical" evidence="1">
    <location>
        <begin position="139"/>
        <end position="165"/>
    </location>
</feature>
<keyword evidence="1" id="KW-1133">Transmembrane helix</keyword>
<evidence type="ECO:0000313" key="3">
    <source>
        <dbReference type="Proteomes" id="UP000549695"/>
    </source>
</evidence>
<dbReference type="InterPro" id="IPR038762">
    <property type="entry name" value="ABM_predict"/>
</dbReference>
<name>A0A852VV33_PSEA5</name>
<accession>A0A852VV33</accession>
<proteinExistence type="predicted"/>
<evidence type="ECO:0000256" key="1">
    <source>
        <dbReference type="SAM" id="Phobius"/>
    </source>
</evidence>
<evidence type="ECO:0008006" key="4">
    <source>
        <dbReference type="Google" id="ProtNLM"/>
    </source>
</evidence>
<gene>
    <name evidence="2" type="ORF">HDA37_000552</name>
</gene>
<dbReference type="PANTHER" id="PTHR40057:SF1">
    <property type="entry name" value="SLR1162 PROTEIN"/>
    <property type="match status" value="1"/>
</dbReference>
<dbReference type="GeneID" id="98050372"/>
<evidence type="ECO:0000313" key="2">
    <source>
        <dbReference type="EMBL" id="NYG00267.1"/>
    </source>
</evidence>